<proteinExistence type="predicted"/>
<evidence type="ECO:0000313" key="1">
    <source>
        <dbReference type="EMBL" id="GMH17893.1"/>
    </source>
</evidence>
<gene>
    <name evidence="1" type="ORF">Nepgr_019734</name>
</gene>
<keyword evidence="2" id="KW-1185">Reference proteome</keyword>
<comment type="caution">
    <text evidence="1">The sequence shown here is derived from an EMBL/GenBank/DDBJ whole genome shotgun (WGS) entry which is preliminary data.</text>
</comment>
<accession>A0AAD3XUN7</accession>
<name>A0AAD3XUN7_NEPGR</name>
<protein>
    <submittedName>
        <fullName evidence="1">Uncharacterized protein</fullName>
    </submittedName>
</protein>
<sequence length="136" mass="15323">MYTGSPYTSSIVRKKCFNADGKFLEVALNGHWEVIVCDFPCGFCKFQILSFSKIGRCKTGKMQHREGNLYKTLCWINAHHILALELMKIADGRTTCSDENWTAKALAIDTGFQKRLHLGDKFTATVEWEGVHATSS</sequence>
<dbReference type="EMBL" id="BSYO01000018">
    <property type="protein sequence ID" value="GMH17893.1"/>
    <property type="molecule type" value="Genomic_DNA"/>
</dbReference>
<dbReference type="Proteomes" id="UP001279734">
    <property type="component" value="Unassembled WGS sequence"/>
</dbReference>
<evidence type="ECO:0000313" key="2">
    <source>
        <dbReference type="Proteomes" id="UP001279734"/>
    </source>
</evidence>
<reference evidence="1" key="1">
    <citation type="submission" date="2023-05" db="EMBL/GenBank/DDBJ databases">
        <title>Nepenthes gracilis genome sequencing.</title>
        <authorList>
            <person name="Fukushima K."/>
        </authorList>
    </citation>
    <scope>NUCLEOTIDE SEQUENCE</scope>
    <source>
        <strain evidence="1">SING2019-196</strain>
    </source>
</reference>
<organism evidence="1 2">
    <name type="scientific">Nepenthes gracilis</name>
    <name type="common">Slender pitcher plant</name>
    <dbReference type="NCBI Taxonomy" id="150966"/>
    <lineage>
        <taxon>Eukaryota</taxon>
        <taxon>Viridiplantae</taxon>
        <taxon>Streptophyta</taxon>
        <taxon>Embryophyta</taxon>
        <taxon>Tracheophyta</taxon>
        <taxon>Spermatophyta</taxon>
        <taxon>Magnoliopsida</taxon>
        <taxon>eudicotyledons</taxon>
        <taxon>Gunneridae</taxon>
        <taxon>Pentapetalae</taxon>
        <taxon>Caryophyllales</taxon>
        <taxon>Nepenthaceae</taxon>
        <taxon>Nepenthes</taxon>
    </lineage>
</organism>
<dbReference type="AlphaFoldDB" id="A0AAD3XUN7"/>